<dbReference type="CDD" id="cd00090">
    <property type="entry name" value="HTH_ARSR"/>
    <property type="match status" value="1"/>
</dbReference>
<comment type="caution">
    <text evidence="2">The sequence shown here is derived from an EMBL/GenBank/DDBJ whole genome shotgun (WGS) entry which is preliminary data.</text>
</comment>
<dbReference type="Proteomes" id="UP001285352">
    <property type="component" value="Unassembled WGS sequence"/>
</dbReference>
<dbReference type="EMBL" id="JAXAVU010000004">
    <property type="protein sequence ID" value="MDX8141818.1"/>
    <property type="molecule type" value="Genomic_DNA"/>
</dbReference>
<dbReference type="SMART" id="SM00418">
    <property type="entry name" value="HTH_ARSR"/>
    <property type="match status" value="1"/>
</dbReference>
<dbReference type="InterPro" id="IPR011991">
    <property type="entry name" value="ArsR-like_HTH"/>
</dbReference>
<keyword evidence="3" id="KW-1185">Reference proteome</keyword>
<dbReference type="SUPFAM" id="SSF46785">
    <property type="entry name" value="Winged helix' DNA-binding domain"/>
    <property type="match status" value="1"/>
</dbReference>
<sequence>MARPRTTPRTVEHPELSEVTLQQALEALADPVRRMVVCQLTRAGGEKGCGTFDTPVSDSTLTHHFAVLREAGVIRQHYRGTTKLNSLRTAEMEARFPGLLPAVVSAAEAEA</sequence>
<accession>A0ABU4UQN7</accession>
<evidence type="ECO:0000259" key="1">
    <source>
        <dbReference type="SMART" id="SM00418"/>
    </source>
</evidence>
<dbReference type="InterPro" id="IPR001845">
    <property type="entry name" value="HTH_ArsR_DNA-bd_dom"/>
</dbReference>
<protein>
    <submittedName>
        <fullName evidence="2">Helix-turn-helix domain-containing protein</fullName>
    </submittedName>
</protein>
<name>A0ABU4UQN7_9PSEU</name>
<organism evidence="2 3">
    <name type="scientific">Lentzea sokolovensis</name>
    <dbReference type="NCBI Taxonomy" id="3095429"/>
    <lineage>
        <taxon>Bacteria</taxon>
        <taxon>Bacillati</taxon>
        <taxon>Actinomycetota</taxon>
        <taxon>Actinomycetes</taxon>
        <taxon>Pseudonocardiales</taxon>
        <taxon>Pseudonocardiaceae</taxon>
        <taxon>Lentzea</taxon>
    </lineage>
</organism>
<reference evidence="2 3" key="2">
    <citation type="submission" date="2023-11" db="EMBL/GenBank/DDBJ databases">
        <authorList>
            <person name="Lara A.C."/>
            <person name="Chronakova A."/>
        </authorList>
    </citation>
    <scope>NUCLEOTIDE SEQUENCE [LARGE SCALE GENOMIC DNA]</scope>
    <source>
        <strain evidence="2 3">BCCO 10_0061</strain>
    </source>
</reference>
<dbReference type="InterPro" id="IPR036388">
    <property type="entry name" value="WH-like_DNA-bd_sf"/>
</dbReference>
<gene>
    <name evidence="2" type="ORF">SK854_06850</name>
</gene>
<dbReference type="PRINTS" id="PR00778">
    <property type="entry name" value="HTHARSR"/>
</dbReference>
<reference evidence="2 3" key="1">
    <citation type="submission" date="2023-11" db="EMBL/GenBank/DDBJ databases">
        <title>Lentzea sokolovensis, sp. nov., Lentzea kristufkii, sp. nov., and Lentzea miocenensis, sp. nov., rare actinobacteria from Sokolov Coal Basin, Miocene lacustrine sediment, Czech Republic.</title>
        <authorList>
            <person name="Lara A."/>
            <person name="Kotroba L."/>
            <person name="Nouioui I."/>
            <person name="Neumann-Schaal M."/>
            <person name="Mast Y."/>
            <person name="Chronakova A."/>
        </authorList>
    </citation>
    <scope>NUCLEOTIDE SEQUENCE [LARGE SCALE GENOMIC DNA]</scope>
    <source>
        <strain evidence="2 3">BCCO 10_0061</strain>
    </source>
</reference>
<evidence type="ECO:0000313" key="3">
    <source>
        <dbReference type="Proteomes" id="UP001285352"/>
    </source>
</evidence>
<proteinExistence type="predicted"/>
<dbReference type="RefSeq" id="WP_319974136.1">
    <property type="nucleotide sequence ID" value="NZ_JAXAVU010000004.1"/>
</dbReference>
<dbReference type="Gene3D" id="1.10.10.10">
    <property type="entry name" value="Winged helix-like DNA-binding domain superfamily/Winged helix DNA-binding domain"/>
    <property type="match status" value="1"/>
</dbReference>
<evidence type="ECO:0000313" key="2">
    <source>
        <dbReference type="EMBL" id="MDX8141818.1"/>
    </source>
</evidence>
<feature type="domain" description="HTH arsR-type" evidence="1">
    <location>
        <begin position="23"/>
        <end position="101"/>
    </location>
</feature>
<dbReference type="InterPro" id="IPR036390">
    <property type="entry name" value="WH_DNA-bd_sf"/>
</dbReference>